<dbReference type="EMBL" id="CAJNOK010012367">
    <property type="protein sequence ID" value="CAF1162024.1"/>
    <property type="molecule type" value="Genomic_DNA"/>
</dbReference>
<dbReference type="Proteomes" id="UP000663829">
    <property type="component" value="Unassembled WGS sequence"/>
</dbReference>
<evidence type="ECO:0000313" key="4">
    <source>
        <dbReference type="EMBL" id="CAF1335094.1"/>
    </source>
</evidence>
<evidence type="ECO:0000313" key="5">
    <source>
        <dbReference type="EMBL" id="CAF3973625.1"/>
    </source>
</evidence>
<keyword evidence="7" id="KW-1185">Reference proteome</keyword>
<dbReference type="InterPro" id="IPR029058">
    <property type="entry name" value="AB_hydrolase_fold"/>
</dbReference>
<dbReference type="Proteomes" id="UP000681722">
    <property type="component" value="Unassembled WGS sequence"/>
</dbReference>
<dbReference type="Gene3D" id="3.40.50.1820">
    <property type="entry name" value="alpha/beta hydrolase"/>
    <property type="match status" value="1"/>
</dbReference>
<gene>
    <name evidence="4" type="ORF">GPM918_LOCUS30147</name>
    <name evidence="3" type="ORF">OVA965_LOCUS22137</name>
    <name evidence="6" type="ORF">SRO942_LOCUS30750</name>
    <name evidence="5" type="ORF">TMI583_LOCUS22849</name>
</gene>
<evidence type="ECO:0000313" key="7">
    <source>
        <dbReference type="Proteomes" id="UP000663829"/>
    </source>
</evidence>
<dbReference type="SUPFAM" id="SSF53474">
    <property type="entry name" value="alpha/beta-Hydrolases"/>
    <property type="match status" value="1"/>
</dbReference>
<keyword evidence="1" id="KW-0732">Signal</keyword>
<dbReference type="GO" id="GO:0016787">
    <property type="term" value="F:hydrolase activity"/>
    <property type="evidence" value="ECO:0007669"/>
    <property type="project" value="UniProtKB-KW"/>
</dbReference>
<dbReference type="PANTHER" id="PTHR43037">
    <property type="entry name" value="UNNAMED PRODUCT-RELATED"/>
    <property type="match status" value="1"/>
</dbReference>
<protein>
    <recommendedName>
        <fullName evidence="8">Esterase</fullName>
    </recommendedName>
</protein>
<dbReference type="EMBL" id="CAJNOQ010014110">
    <property type="protein sequence ID" value="CAF1335094.1"/>
    <property type="molecule type" value="Genomic_DNA"/>
</dbReference>
<evidence type="ECO:0000313" key="3">
    <source>
        <dbReference type="EMBL" id="CAF1162024.1"/>
    </source>
</evidence>
<dbReference type="PANTHER" id="PTHR43037:SF5">
    <property type="entry name" value="FERULOYL ESTERASE"/>
    <property type="match status" value="1"/>
</dbReference>
<evidence type="ECO:0000313" key="6">
    <source>
        <dbReference type="EMBL" id="CAF4191586.1"/>
    </source>
</evidence>
<sequence>MTEELAWLDYFVPLDSTHRTEDIPNNKRLLGDNVDDDYPLKQAKLAWNIGQNQKQYTSSYGSTFEVPVTSLSNRYFLIHESTTFQKTYSKVPLLIFFHGLNSTAWYSAVFRTKWIEHANTENFLLVFGQGQGDEFPDGPIRDKYGDLLFGDLYWEIEEPKTDFIYLDSILEYMKQHYENRLDVSRIYFVGYSNGALFSCNVAIHYGGGVFAAICNHCGGYGGGYKDEKLLNPNTIKKVIPIYLLTGTSDAYRSSCERAKMLFEGVGCDVKMDIMENRGHNYYQDKELDIWTFLMLYRINGD</sequence>
<proteinExistence type="predicted"/>
<reference evidence="4" key="1">
    <citation type="submission" date="2021-02" db="EMBL/GenBank/DDBJ databases">
        <authorList>
            <person name="Nowell W R."/>
        </authorList>
    </citation>
    <scope>NUCLEOTIDE SEQUENCE</scope>
</reference>
<name>A0A815G7T9_9BILA</name>
<dbReference type="Proteomes" id="UP000682733">
    <property type="component" value="Unassembled WGS sequence"/>
</dbReference>
<comment type="caution">
    <text evidence="4">The sequence shown here is derived from an EMBL/GenBank/DDBJ whole genome shotgun (WGS) entry which is preliminary data.</text>
</comment>
<dbReference type="InterPro" id="IPR050955">
    <property type="entry name" value="Plant_Biomass_Hydrol_Est"/>
</dbReference>
<dbReference type="EMBL" id="CAJOBA010033887">
    <property type="protein sequence ID" value="CAF3973625.1"/>
    <property type="molecule type" value="Genomic_DNA"/>
</dbReference>
<dbReference type="EMBL" id="CAJOBC010055463">
    <property type="protein sequence ID" value="CAF4191586.1"/>
    <property type="molecule type" value="Genomic_DNA"/>
</dbReference>
<evidence type="ECO:0000256" key="1">
    <source>
        <dbReference type="ARBA" id="ARBA00022729"/>
    </source>
</evidence>
<accession>A0A815G7T9</accession>
<dbReference type="OrthoDB" id="9971649at2759"/>
<evidence type="ECO:0000256" key="2">
    <source>
        <dbReference type="ARBA" id="ARBA00022801"/>
    </source>
</evidence>
<dbReference type="Proteomes" id="UP000677228">
    <property type="component" value="Unassembled WGS sequence"/>
</dbReference>
<dbReference type="AlphaFoldDB" id="A0A815G7T9"/>
<evidence type="ECO:0008006" key="8">
    <source>
        <dbReference type="Google" id="ProtNLM"/>
    </source>
</evidence>
<organism evidence="4 7">
    <name type="scientific">Didymodactylos carnosus</name>
    <dbReference type="NCBI Taxonomy" id="1234261"/>
    <lineage>
        <taxon>Eukaryota</taxon>
        <taxon>Metazoa</taxon>
        <taxon>Spiralia</taxon>
        <taxon>Gnathifera</taxon>
        <taxon>Rotifera</taxon>
        <taxon>Eurotatoria</taxon>
        <taxon>Bdelloidea</taxon>
        <taxon>Philodinida</taxon>
        <taxon>Philodinidae</taxon>
        <taxon>Didymodactylos</taxon>
    </lineage>
</organism>
<keyword evidence="2" id="KW-0378">Hydrolase</keyword>